<organism evidence="1 2">
    <name type="scientific">Paenibacillus woosongensis</name>
    <dbReference type="NCBI Taxonomy" id="307580"/>
    <lineage>
        <taxon>Bacteria</taxon>
        <taxon>Bacillati</taxon>
        <taxon>Bacillota</taxon>
        <taxon>Bacilli</taxon>
        <taxon>Bacillales</taxon>
        <taxon>Paenibacillaceae</taxon>
        <taxon>Paenibacillus</taxon>
    </lineage>
</organism>
<dbReference type="Proteomes" id="UP000681290">
    <property type="component" value="Unassembled WGS sequence"/>
</dbReference>
<reference evidence="1 2" key="1">
    <citation type="submission" date="2021-03" db="EMBL/GenBank/DDBJ databases">
        <title>Antimicrobial resistance genes in bacteria isolated from Japanese honey, and their potential for conferring macrolide and lincosamide resistance in the American foulbrood pathogen Paenibacillus larvae.</title>
        <authorList>
            <person name="Okamoto M."/>
            <person name="Kumagai M."/>
            <person name="Kanamori H."/>
            <person name="Takamatsu D."/>
        </authorList>
    </citation>
    <scope>NUCLEOTIDE SEQUENCE [LARGE SCALE GENOMIC DNA]</scope>
    <source>
        <strain evidence="1 2">J15TS10</strain>
    </source>
</reference>
<dbReference type="EMBL" id="BOSM01000013">
    <property type="protein sequence ID" value="GIP60916.1"/>
    <property type="molecule type" value="Genomic_DNA"/>
</dbReference>
<sequence>MKVLNISYPTPLSEISKKDDNNIDIFIELEDGSTITAVVSTAQNLITRMKEDNVNFLSPPQPDIIVSTLTEENIKKAVDEYAIGDAFWLKLLYVASLDKSVIDMDRINQYLSQLKKLNEELLNGG</sequence>
<gene>
    <name evidence="1" type="ORF">J15TS10_47300</name>
</gene>
<name>A0ABQ4MYD8_9BACL</name>
<dbReference type="RefSeq" id="WP_213594859.1">
    <property type="nucleotide sequence ID" value="NZ_BOSM01000013.1"/>
</dbReference>
<evidence type="ECO:0000313" key="1">
    <source>
        <dbReference type="EMBL" id="GIP60916.1"/>
    </source>
</evidence>
<evidence type="ECO:0000313" key="2">
    <source>
        <dbReference type="Proteomes" id="UP000681290"/>
    </source>
</evidence>
<keyword evidence="2" id="KW-1185">Reference proteome</keyword>
<accession>A0ABQ4MYD8</accession>
<evidence type="ECO:0008006" key="3">
    <source>
        <dbReference type="Google" id="ProtNLM"/>
    </source>
</evidence>
<protein>
    <recommendedName>
        <fullName evidence="3">Antitoxin</fullName>
    </recommendedName>
</protein>
<proteinExistence type="predicted"/>
<comment type="caution">
    <text evidence="1">The sequence shown here is derived from an EMBL/GenBank/DDBJ whole genome shotgun (WGS) entry which is preliminary data.</text>
</comment>